<reference evidence="3" key="1">
    <citation type="submission" date="2018-05" db="EMBL/GenBank/DDBJ databases">
        <authorList>
            <person name="Lanie J.A."/>
            <person name="Ng W.-L."/>
            <person name="Kazmierczak K.M."/>
            <person name="Andrzejewski T.M."/>
            <person name="Davidsen T.M."/>
            <person name="Wayne K.J."/>
            <person name="Tettelin H."/>
            <person name="Glass J.I."/>
            <person name="Rusch D."/>
            <person name="Podicherti R."/>
            <person name="Tsui H.-C.T."/>
            <person name="Winkler M.E."/>
        </authorList>
    </citation>
    <scope>NUCLEOTIDE SEQUENCE</scope>
</reference>
<proteinExistence type="inferred from homology"/>
<dbReference type="Gene3D" id="3.30.1370.60">
    <property type="entry name" value="Hypothetical oxidoreductase yiak, domain 2"/>
    <property type="match status" value="1"/>
</dbReference>
<name>A0A383APR2_9ZZZZ</name>
<keyword evidence="2" id="KW-0560">Oxidoreductase</keyword>
<dbReference type="AlphaFoldDB" id="A0A383APR2"/>
<protein>
    <submittedName>
        <fullName evidence="3">Uncharacterized protein</fullName>
    </submittedName>
</protein>
<feature type="non-terminal residue" evidence="3">
    <location>
        <position position="1"/>
    </location>
</feature>
<accession>A0A383APR2</accession>
<evidence type="ECO:0000313" key="3">
    <source>
        <dbReference type="EMBL" id="SVE09906.1"/>
    </source>
</evidence>
<comment type="similarity">
    <text evidence="1">Belongs to the LDH2/MDH2 oxidoreductase family.</text>
</comment>
<gene>
    <name evidence="3" type="ORF">METZ01_LOCUS462760</name>
</gene>
<dbReference type="Pfam" id="PF02615">
    <property type="entry name" value="Ldh_2"/>
    <property type="match status" value="1"/>
</dbReference>
<organism evidence="3">
    <name type="scientific">marine metagenome</name>
    <dbReference type="NCBI Taxonomy" id="408172"/>
    <lineage>
        <taxon>unclassified sequences</taxon>
        <taxon>metagenomes</taxon>
        <taxon>ecological metagenomes</taxon>
    </lineage>
</organism>
<evidence type="ECO:0000256" key="2">
    <source>
        <dbReference type="ARBA" id="ARBA00023002"/>
    </source>
</evidence>
<dbReference type="PANTHER" id="PTHR11091">
    <property type="entry name" value="OXIDOREDUCTASE-RELATED"/>
    <property type="match status" value="1"/>
</dbReference>
<dbReference type="EMBL" id="UINC01194022">
    <property type="protein sequence ID" value="SVE09906.1"/>
    <property type="molecule type" value="Genomic_DNA"/>
</dbReference>
<sequence length="218" mass="23553">CGIAALTTVNHHHFGAASNYSRQALAQNCIGISMSSSRSSRDPGQMLSRAMGNSPISFAIPTGEQPPLVLDMGGTVTAFDAKMFEVNPSPFFKSLGLISVVQALGGVFPGIYREELAQPSSRWESNQGAFIVVVDVSHFMPLEELKSEMDAFVGMRRAMKPLPGLDRAELAGGFEWAWARENEIAGIPVGTEHESELAKIAAEVGVETPFARHEDTRF</sequence>
<dbReference type="PANTHER" id="PTHR11091:SF0">
    <property type="entry name" value="MALATE DEHYDROGENASE"/>
    <property type="match status" value="1"/>
</dbReference>
<dbReference type="InterPro" id="IPR036111">
    <property type="entry name" value="Mal/L-sulfo/L-lacto_DH-like_sf"/>
</dbReference>
<dbReference type="SUPFAM" id="SSF89733">
    <property type="entry name" value="L-sulfolactate dehydrogenase-like"/>
    <property type="match status" value="1"/>
</dbReference>
<evidence type="ECO:0000256" key="1">
    <source>
        <dbReference type="ARBA" id="ARBA00006056"/>
    </source>
</evidence>
<dbReference type="GO" id="GO:0016491">
    <property type="term" value="F:oxidoreductase activity"/>
    <property type="evidence" value="ECO:0007669"/>
    <property type="project" value="UniProtKB-KW"/>
</dbReference>
<dbReference type="InterPro" id="IPR003767">
    <property type="entry name" value="Malate/L-lactate_DH-like"/>
</dbReference>
<dbReference type="InterPro" id="IPR043143">
    <property type="entry name" value="Mal/L-sulf/L-lact_DH-like_NADP"/>
</dbReference>